<evidence type="ECO:0000313" key="4">
    <source>
        <dbReference type="RefSeq" id="XP_026500141.2"/>
    </source>
</evidence>
<name>A0A8B8IWS6_VANTA</name>
<feature type="chain" id="PRO_5047241749" evidence="2">
    <location>
        <begin position="20"/>
        <end position="289"/>
    </location>
</feature>
<dbReference type="AlphaFoldDB" id="A0A8B8IWS6"/>
<keyword evidence="2" id="KW-0732">Signal</keyword>
<dbReference type="OrthoDB" id="7481275at2759"/>
<organism evidence="3 4">
    <name type="scientific">Vanessa tameamea</name>
    <name type="common">Kamehameha butterfly</name>
    <dbReference type="NCBI Taxonomy" id="334116"/>
    <lineage>
        <taxon>Eukaryota</taxon>
        <taxon>Metazoa</taxon>
        <taxon>Ecdysozoa</taxon>
        <taxon>Arthropoda</taxon>
        <taxon>Hexapoda</taxon>
        <taxon>Insecta</taxon>
        <taxon>Pterygota</taxon>
        <taxon>Neoptera</taxon>
        <taxon>Endopterygota</taxon>
        <taxon>Lepidoptera</taxon>
        <taxon>Glossata</taxon>
        <taxon>Ditrysia</taxon>
        <taxon>Papilionoidea</taxon>
        <taxon>Nymphalidae</taxon>
        <taxon>Nymphalinae</taxon>
        <taxon>Vanessa</taxon>
    </lineage>
</organism>
<reference evidence="4" key="1">
    <citation type="submission" date="2025-08" db="UniProtKB">
        <authorList>
            <consortium name="RefSeq"/>
        </authorList>
    </citation>
    <scope>IDENTIFICATION</scope>
    <source>
        <tissue evidence="4">Whole body</tissue>
    </source>
</reference>
<feature type="signal peptide" evidence="2">
    <location>
        <begin position="1"/>
        <end position="19"/>
    </location>
</feature>
<feature type="region of interest" description="Disordered" evidence="1">
    <location>
        <begin position="212"/>
        <end position="247"/>
    </location>
</feature>
<dbReference type="GeneID" id="113403769"/>
<sequence length="289" mass="33624">MKVLAITLFSTLIIIASRAKVIAEEKGKQNMNESYELKREKLSRQERILRDFFNSYNSKIRRPREFTKKSKEPDNITEIKSTINPKVALVKKPIPKFTDTDTNEEDYQLKMKYPVKYLDSMEHEDEDFNLDDYDFDIHHDEFAGRGKPLEPRTKIKLTERRTGLESIKEGVERPKSPLSQNKVVMPRKINHASNKVVRKAVQVIKIDDYDDDFSTSTGAPRKETKPSNDDMSNENEDSKEYESQGSVRTVRSPAIFSNYFEKFNERSTAFMSKILSYLPIFPQVPPPKN</sequence>
<dbReference type="OMA" id="KINHASN"/>
<dbReference type="RefSeq" id="XP_026500141.2">
    <property type="nucleotide sequence ID" value="XM_026644356.2"/>
</dbReference>
<dbReference type="Proteomes" id="UP001652626">
    <property type="component" value="Chromosome 20"/>
</dbReference>
<keyword evidence="3" id="KW-1185">Reference proteome</keyword>
<evidence type="ECO:0000256" key="1">
    <source>
        <dbReference type="SAM" id="MobiDB-lite"/>
    </source>
</evidence>
<gene>
    <name evidence="4" type="primary">LOC113403769</name>
</gene>
<evidence type="ECO:0000256" key="2">
    <source>
        <dbReference type="SAM" id="SignalP"/>
    </source>
</evidence>
<evidence type="ECO:0000313" key="3">
    <source>
        <dbReference type="Proteomes" id="UP001652626"/>
    </source>
</evidence>
<protein>
    <submittedName>
        <fullName evidence="4">Uncharacterized protein LOC113403769</fullName>
    </submittedName>
</protein>
<accession>A0A8B8IWS6</accession>
<proteinExistence type="predicted"/>